<gene>
    <name evidence="2" type="ORF">L1049_019641</name>
</gene>
<dbReference type="AlphaFoldDB" id="A0AAP0SBN0"/>
<dbReference type="PANTHER" id="PTHR33443:SF30">
    <property type="entry name" value="SARCOSINE DEHYDROGENASE-2C PROTEIN"/>
    <property type="match status" value="1"/>
</dbReference>
<reference evidence="2 3" key="1">
    <citation type="journal article" date="2024" name="Plant J.">
        <title>Genome sequences and population genomics reveal climatic adaptation and genomic divergence between two closely related sweetgum species.</title>
        <authorList>
            <person name="Xu W.Q."/>
            <person name="Ren C.Q."/>
            <person name="Zhang X.Y."/>
            <person name="Comes H.P."/>
            <person name="Liu X.H."/>
            <person name="Li Y.G."/>
            <person name="Kettle C.J."/>
            <person name="Jalonen R."/>
            <person name="Gaisberger H."/>
            <person name="Ma Y.Z."/>
            <person name="Qiu Y.X."/>
        </authorList>
    </citation>
    <scope>NUCLEOTIDE SEQUENCE [LARGE SCALE GENOMIC DNA]</scope>
    <source>
        <strain evidence="2">Hangzhou</strain>
    </source>
</reference>
<accession>A0AAP0SBN0</accession>
<protein>
    <submittedName>
        <fullName evidence="2">Uncharacterized protein</fullName>
    </submittedName>
</protein>
<comment type="caution">
    <text evidence="2">The sequence shown here is derived from an EMBL/GenBank/DDBJ whole genome shotgun (WGS) entry which is preliminary data.</text>
</comment>
<evidence type="ECO:0000256" key="1">
    <source>
        <dbReference type="SAM" id="MobiDB-lite"/>
    </source>
</evidence>
<keyword evidence="3" id="KW-1185">Reference proteome</keyword>
<dbReference type="EMBL" id="JBBPBK010000001">
    <property type="protein sequence ID" value="KAK9291692.1"/>
    <property type="molecule type" value="Genomic_DNA"/>
</dbReference>
<sequence length="168" mass="18502">MGENGMKVKEVSPSSSENEGSPNVIQISSSSSSSSSEQGTPLRPIFCLKKKVDMKEFEETEDCFILDFDPFEPLDLSKLSVSKNHDDDDHDCDISVVAERGQSRRHAMGSSRRKGFLGECHMENSLSHPKGEKATRCQNAAALSTAVEMSAVEVWLRVEIIHTRGISV</sequence>
<dbReference type="InterPro" id="IPR053234">
    <property type="entry name" value="RPM1_Interactor"/>
</dbReference>
<dbReference type="PANTHER" id="PTHR33443">
    <property type="entry name" value="ZGC:112980"/>
    <property type="match status" value="1"/>
</dbReference>
<evidence type="ECO:0000313" key="3">
    <source>
        <dbReference type="Proteomes" id="UP001415857"/>
    </source>
</evidence>
<name>A0AAP0SBN0_LIQFO</name>
<feature type="compositionally biased region" description="Basic and acidic residues" evidence="1">
    <location>
        <begin position="1"/>
        <end position="10"/>
    </location>
</feature>
<feature type="region of interest" description="Disordered" evidence="1">
    <location>
        <begin position="1"/>
        <end position="41"/>
    </location>
</feature>
<feature type="compositionally biased region" description="Low complexity" evidence="1">
    <location>
        <begin position="11"/>
        <end position="36"/>
    </location>
</feature>
<proteinExistence type="predicted"/>
<evidence type="ECO:0000313" key="2">
    <source>
        <dbReference type="EMBL" id="KAK9291692.1"/>
    </source>
</evidence>
<dbReference type="Proteomes" id="UP001415857">
    <property type="component" value="Unassembled WGS sequence"/>
</dbReference>
<organism evidence="2 3">
    <name type="scientific">Liquidambar formosana</name>
    <name type="common">Formosan gum</name>
    <dbReference type="NCBI Taxonomy" id="63359"/>
    <lineage>
        <taxon>Eukaryota</taxon>
        <taxon>Viridiplantae</taxon>
        <taxon>Streptophyta</taxon>
        <taxon>Embryophyta</taxon>
        <taxon>Tracheophyta</taxon>
        <taxon>Spermatophyta</taxon>
        <taxon>Magnoliopsida</taxon>
        <taxon>eudicotyledons</taxon>
        <taxon>Gunneridae</taxon>
        <taxon>Pentapetalae</taxon>
        <taxon>Saxifragales</taxon>
        <taxon>Altingiaceae</taxon>
        <taxon>Liquidambar</taxon>
    </lineage>
</organism>